<evidence type="ECO:0000313" key="3">
    <source>
        <dbReference type="Proteomes" id="UP001623041"/>
    </source>
</evidence>
<evidence type="ECO:0000256" key="1">
    <source>
        <dbReference type="ARBA" id="ARBA00005534"/>
    </source>
</evidence>
<dbReference type="Gene3D" id="2.60.120.460">
    <property type="entry name" value="YjbQ-like"/>
    <property type="match status" value="1"/>
</dbReference>
<protein>
    <submittedName>
        <fullName evidence="2">Secondary thiamine-phosphate synthase enzyme YjbQ</fullName>
    </submittedName>
</protein>
<dbReference type="PIRSF" id="PIRSF004681">
    <property type="entry name" value="UCP004681"/>
    <property type="match status" value="1"/>
</dbReference>
<keyword evidence="3" id="KW-1185">Reference proteome</keyword>
<comment type="similarity">
    <text evidence="1">Belongs to the UPF0047 family.</text>
</comment>
<dbReference type="SUPFAM" id="SSF111038">
    <property type="entry name" value="YjbQ-like"/>
    <property type="match status" value="1"/>
</dbReference>
<name>A0ABW8RM82_9BACI</name>
<gene>
    <name evidence="2" type="ORF">ACJEBI_20355</name>
</gene>
<organism evidence="2 3">
    <name type="scientific">Bacillus salipaludis</name>
    <dbReference type="NCBI Taxonomy" id="2547811"/>
    <lineage>
        <taxon>Bacteria</taxon>
        <taxon>Bacillati</taxon>
        <taxon>Bacillota</taxon>
        <taxon>Bacilli</taxon>
        <taxon>Bacillales</taxon>
        <taxon>Bacillaceae</taxon>
        <taxon>Bacillus</taxon>
    </lineage>
</organism>
<dbReference type="PANTHER" id="PTHR30615">
    <property type="entry name" value="UNCHARACTERIZED PROTEIN YJBQ-RELATED"/>
    <property type="match status" value="1"/>
</dbReference>
<reference evidence="2 3" key="1">
    <citation type="submission" date="2024-11" db="EMBL/GenBank/DDBJ databases">
        <authorList>
            <person name="Lucas J.A."/>
        </authorList>
    </citation>
    <scope>NUCLEOTIDE SEQUENCE [LARGE SCALE GENOMIC DNA]</scope>
    <source>
        <strain evidence="2 3">Z 5.4</strain>
    </source>
</reference>
<dbReference type="NCBIfam" id="TIGR00149">
    <property type="entry name" value="TIGR00149_YjbQ"/>
    <property type="match status" value="1"/>
</dbReference>
<dbReference type="PANTHER" id="PTHR30615:SF8">
    <property type="entry name" value="UPF0047 PROTEIN C4A8.02C"/>
    <property type="match status" value="1"/>
</dbReference>
<dbReference type="RefSeq" id="WP_406582318.1">
    <property type="nucleotide sequence ID" value="NZ_JBJHQH010000017.1"/>
</dbReference>
<evidence type="ECO:0000313" key="2">
    <source>
        <dbReference type="EMBL" id="MFK9093819.1"/>
    </source>
</evidence>
<proteinExistence type="inferred from homology"/>
<sequence length="141" mass="15760">MFSSSITIFTDQYNQYHIVTDAVERIVKESGIKNGVVTVQTKHTTTGVTVNESLECLESDIDEFLKRLVPEDYPYAHARMLKDYGSTAGNPTGHIKALLTGDHCHFPIIDGNIVRGGAQEIYFCEFDGPSERMLIVYIQEG</sequence>
<dbReference type="Proteomes" id="UP001623041">
    <property type="component" value="Unassembled WGS sequence"/>
</dbReference>
<dbReference type="InterPro" id="IPR001602">
    <property type="entry name" value="UPF0047_YjbQ-like"/>
</dbReference>
<accession>A0ABW8RM82</accession>
<dbReference type="Pfam" id="PF01894">
    <property type="entry name" value="YjbQ"/>
    <property type="match status" value="1"/>
</dbReference>
<dbReference type="EMBL" id="JBJHQH010000017">
    <property type="protein sequence ID" value="MFK9093819.1"/>
    <property type="molecule type" value="Genomic_DNA"/>
</dbReference>
<comment type="caution">
    <text evidence="2">The sequence shown here is derived from an EMBL/GenBank/DDBJ whole genome shotgun (WGS) entry which is preliminary data.</text>
</comment>
<dbReference type="InterPro" id="IPR035917">
    <property type="entry name" value="YjbQ-like_sf"/>
</dbReference>